<name>H3KCF4_9BURK</name>
<evidence type="ECO:0000259" key="8">
    <source>
        <dbReference type="Pfam" id="PF02540"/>
    </source>
</evidence>
<dbReference type="UniPathway" id="UPA00253">
    <property type="reaction ID" value="UER00333"/>
</dbReference>
<dbReference type="SUPFAM" id="SSF52402">
    <property type="entry name" value="Adenine nucleotide alpha hydrolases-like"/>
    <property type="match status" value="1"/>
</dbReference>
<dbReference type="Gene3D" id="3.40.50.620">
    <property type="entry name" value="HUPs"/>
    <property type="match status" value="1"/>
</dbReference>
<evidence type="ECO:0000256" key="7">
    <source>
        <dbReference type="RuleBase" id="RU003812"/>
    </source>
</evidence>
<dbReference type="EMBL" id="AFBQ01000045">
    <property type="protein sequence ID" value="EHY32209.1"/>
    <property type="molecule type" value="Genomic_DNA"/>
</dbReference>
<comment type="similarity">
    <text evidence="6">Belongs to the NAD synthetase family.</text>
</comment>
<evidence type="ECO:0000256" key="1">
    <source>
        <dbReference type="ARBA" id="ARBA00004790"/>
    </source>
</evidence>
<dbReference type="AlphaFoldDB" id="H3KCF4"/>
<protein>
    <recommendedName>
        <fullName evidence="7">NH(3)-dependent NAD(+) synthetase</fullName>
        <ecNumber evidence="7">6.3.1.5</ecNumber>
    </recommendedName>
</protein>
<keyword evidence="2 6" id="KW-0436">Ligase</keyword>
<evidence type="ECO:0000256" key="4">
    <source>
        <dbReference type="ARBA" id="ARBA00022840"/>
    </source>
</evidence>
<keyword evidence="3 6" id="KW-0547">Nucleotide-binding</keyword>
<keyword evidence="5 6" id="KW-0520">NAD</keyword>
<reference evidence="9 10" key="1">
    <citation type="submission" date="2011-11" db="EMBL/GenBank/DDBJ databases">
        <authorList>
            <person name="Weinstock G."/>
            <person name="Sodergren E."/>
            <person name="Clifton S."/>
            <person name="Fulton L."/>
            <person name="Fulton B."/>
            <person name="Courtney L."/>
            <person name="Fronick C."/>
            <person name="Harrison M."/>
            <person name="Strong C."/>
            <person name="Farmer C."/>
            <person name="Delahaunty K."/>
            <person name="Markovic C."/>
            <person name="Hall O."/>
            <person name="Minx P."/>
            <person name="Tomlinson C."/>
            <person name="Mitreva M."/>
            <person name="Hou S."/>
            <person name="Chen J."/>
            <person name="Wollam A."/>
            <person name="Pepin K.H."/>
            <person name="Johnson M."/>
            <person name="Bhonagiri V."/>
            <person name="Zhang X."/>
            <person name="Suruliraj S."/>
            <person name="Warren W."/>
            <person name="Chinwalla A."/>
            <person name="Mardis E.R."/>
            <person name="Wilson R.K."/>
        </authorList>
    </citation>
    <scope>NUCLEOTIDE SEQUENCE [LARGE SCALE GENOMIC DNA]</scope>
    <source>
        <strain evidence="9 10">YIT 11816</strain>
    </source>
</reference>
<accession>H3KCF4</accession>
<dbReference type="NCBIfam" id="TIGR00552">
    <property type="entry name" value="nadE"/>
    <property type="match status" value="1"/>
</dbReference>
<dbReference type="GO" id="GO:0003952">
    <property type="term" value="F:NAD+ synthase (glutamine-hydrolyzing) activity"/>
    <property type="evidence" value="ECO:0007669"/>
    <property type="project" value="InterPro"/>
</dbReference>
<proteinExistence type="inferred from homology"/>
<dbReference type="CDD" id="cd00553">
    <property type="entry name" value="NAD_synthase"/>
    <property type="match status" value="1"/>
</dbReference>
<sequence length="514" mass="55936">MTNATAKSFLLTILQRDAADADPTADARTVAALVEREAATVRALREAEGLRHLVLVSVGDERLREVSRMPLWGEEAARAAEAEFVRAAAAADAVIAEPHRANPLAWRLHDKEGSDDVTGPIRWSGVTLRDAAWMGDFREGPVLHWRSNFRRELWSTPERLRRGPGVAVTTSPAGASNTGERIRLGGSVIRDEDGNEVVRLPRWTPEAATLRVDVKTDGTLAVTPVTVPAETDEATDPDVIRIEALVRAMRAFVASTGSEGVVIGLSGGIDSAVTAALAVEAFGAEKVTGIMLASRYTSDESRALVRTLTANLGLPYVERSIEGVHAAMAEGMEEDFGGITPGGIPDQNIQARIRGTWLMGVANAKNLIMLCNANKAECAMGYGTLYGDIAGGFAPIADLWKREVRDLAAALNRRAGREVIPEAIIRREPTAELRPGQRDRDSLPEYDLIEKVITEKAGRWAPDELATEDERRILRLFGIMRFKRRMSPTGPQMSPAPLAKYDARWPDGVQYPLK</sequence>
<evidence type="ECO:0000313" key="10">
    <source>
        <dbReference type="Proteomes" id="UP000004956"/>
    </source>
</evidence>
<keyword evidence="10" id="KW-1185">Reference proteome</keyword>
<feature type="domain" description="NAD/GMP synthase" evidence="8">
    <location>
        <begin position="242"/>
        <end position="486"/>
    </location>
</feature>
<comment type="caution">
    <text evidence="9">The sequence shown here is derived from an EMBL/GenBank/DDBJ whole genome shotgun (WGS) entry which is preliminary data.</text>
</comment>
<organism evidence="9 10">
    <name type="scientific">Sutterella parvirubra YIT 11816</name>
    <dbReference type="NCBI Taxonomy" id="762967"/>
    <lineage>
        <taxon>Bacteria</taxon>
        <taxon>Pseudomonadati</taxon>
        <taxon>Pseudomonadota</taxon>
        <taxon>Betaproteobacteria</taxon>
        <taxon>Burkholderiales</taxon>
        <taxon>Sutterellaceae</taxon>
        <taxon>Sutterella</taxon>
    </lineage>
</organism>
<comment type="catalytic activity">
    <reaction evidence="7">
        <text>deamido-NAD(+) + NH4(+) + ATP = AMP + diphosphate + NAD(+) + H(+)</text>
        <dbReference type="Rhea" id="RHEA:21188"/>
        <dbReference type="ChEBI" id="CHEBI:15378"/>
        <dbReference type="ChEBI" id="CHEBI:28938"/>
        <dbReference type="ChEBI" id="CHEBI:30616"/>
        <dbReference type="ChEBI" id="CHEBI:33019"/>
        <dbReference type="ChEBI" id="CHEBI:57540"/>
        <dbReference type="ChEBI" id="CHEBI:58437"/>
        <dbReference type="ChEBI" id="CHEBI:456215"/>
        <dbReference type="EC" id="6.3.1.5"/>
    </reaction>
</comment>
<dbReference type="OrthoDB" id="8817375at2"/>
<keyword evidence="4 6" id="KW-0067">ATP-binding</keyword>
<evidence type="ECO:0000256" key="2">
    <source>
        <dbReference type="ARBA" id="ARBA00022598"/>
    </source>
</evidence>
<dbReference type="GO" id="GO:0005524">
    <property type="term" value="F:ATP binding"/>
    <property type="evidence" value="ECO:0007669"/>
    <property type="project" value="UniProtKB-KW"/>
</dbReference>
<dbReference type="Pfam" id="PF02540">
    <property type="entry name" value="NAD_synthase"/>
    <property type="match status" value="1"/>
</dbReference>
<evidence type="ECO:0000256" key="5">
    <source>
        <dbReference type="ARBA" id="ARBA00023027"/>
    </source>
</evidence>
<dbReference type="InterPro" id="IPR014729">
    <property type="entry name" value="Rossmann-like_a/b/a_fold"/>
</dbReference>
<dbReference type="PATRIC" id="fig|762967.3.peg.342"/>
<dbReference type="InterPro" id="IPR003694">
    <property type="entry name" value="NAD_synthase"/>
</dbReference>
<dbReference type="PANTHER" id="PTHR23090:SF9">
    <property type="entry name" value="GLUTAMINE-DEPENDENT NAD(+) SYNTHETASE"/>
    <property type="match status" value="1"/>
</dbReference>
<dbReference type="GO" id="GO:0005737">
    <property type="term" value="C:cytoplasm"/>
    <property type="evidence" value="ECO:0007669"/>
    <property type="project" value="InterPro"/>
</dbReference>
<dbReference type="GO" id="GO:0004359">
    <property type="term" value="F:glutaminase activity"/>
    <property type="evidence" value="ECO:0007669"/>
    <property type="project" value="InterPro"/>
</dbReference>
<dbReference type="GO" id="GO:0008795">
    <property type="term" value="F:NAD+ synthase activity"/>
    <property type="evidence" value="ECO:0007669"/>
    <property type="project" value="UniProtKB-EC"/>
</dbReference>
<evidence type="ECO:0000256" key="6">
    <source>
        <dbReference type="RuleBase" id="RU003811"/>
    </source>
</evidence>
<dbReference type="InterPro" id="IPR022310">
    <property type="entry name" value="NAD/GMP_synthase"/>
</dbReference>
<comment type="pathway">
    <text evidence="1">Cofactor biosynthesis; NAD(+) biosynthesis.</text>
</comment>
<evidence type="ECO:0000256" key="3">
    <source>
        <dbReference type="ARBA" id="ARBA00022741"/>
    </source>
</evidence>
<dbReference type="RefSeq" id="WP_008540890.1">
    <property type="nucleotide sequence ID" value="NZ_JH604873.1"/>
</dbReference>
<evidence type="ECO:0000313" key="9">
    <source>
        <dbReference type="EMBL" id="EHY32209.1"/>
    </source>
</evidence>
<dbReference type="HOGENOM" id="CLU_529882_0_0_4"/>
<dbReference type="PANTHER" id="PTHR23090">
    <property type="entry name" value="NH 3 /GLUTAMINE-DEPENDENT NAD + SYNTHETASE"/>
    <property type="match status" value="1"/>
</dbReference>
<dbReference type="EC" id="6.3.1.5" evidence="7"/>
<dbReference type="GO" id="GO:0009435">
    <property type="term" value="P:NAD+ biosynthetic process"/>
    <property type="evidence" value="ECO:0007669"/>
    <property type="project" value="UniProtKB-UniPathway"/>
</dbReference>
<gene>
    <name evidence="9" type="ORF">HMPREF9440_00406</name>
</gene>
<dbReference type="STRING" id="762967.HMPREF9440_00406"/>
<dbReference type="Proteomes" id="UP000004956">
    <property type="component" value="Unassembled WGS sequence"/>
</dbReference>